<evidence type="ECO:0000256" key="4">
    <source>
        <dbReference type="ARBA" id="ARBA00022801"/>
    </source>
</evidence>
<dbReference type="Gene3D" id="3.30.70.80">
    <property type="entry name" value="Peptidase S8 propeptide/proteinase inhibitor I9"/>
    <property type="match status" value="1"/>
</dbReference>
<feature type="domain" description="Peptidase S8/S53" evidence="10">
    <location>
        <begin position="187"/>
        <end position="411"/>
    </location>
</feature>
<dbReference type="PROSITE" id="PS00136">
    <property type="entry name" value="SUBTILASE_ASP"/>
    <property type="match status" value="1"/>
</dbReference>
<dbReference type="InterPro" id="IPR050131">
    <property type="entry name" value="Peptidase_S8_subtilisin-like"/>
</dbReference>
<dbReference type="PROSITE" id="PS00138">
    <property type="entry name" value="SUBTILASE_SER"/>
    <property type="match status" value="1"/>
</dbReference>
<evidence type="ECO:0000256" key="3">
    <source>
        <dbReference type="ARBA" id="ARBA00022729"/>
    </source>
</evidence>
<dbReference type="PROSITE" id="PS51892">
    <property type="entry name" value="SUBTILASE"/>
    <property type="match status" value="1"/>
</dbReference>
<dbReference type="Gene3D" id="3.40.50.200">
    <property type="entry name" value="Peptidase S8/S53 domain"/>
    <property type="match status" value="1"/>
</dbReference>
<feature type="domain" description="Inhibitor I9" evidence="11">
    <location>
        <begin position="45"/>
        <end position="124"/>
    </location>
</feature>
<dbReference type="Pfam" id="PF05922">
    <property type="entry name" value="Inhibitor_I9"/>
    <property type="match status" value="1"/>
</dbReference>
<dbReference type="PROSITE" id="PS00137">
    <property type="entry name" value="SUBTILASE_HIS"/>
    <property type="match status" value="1"/>
</dbReference>
<dbReference type="InterPro" id="IPR010259">
    <property type="entry name" value="S8pro/Inhibitor_I9"/>
</dbReference>
<dbReference type="PANTHER" id="PTHR43806:SF58">
    <property type="entry name" value="ALKALINE PROTEASE 1-RELATED"/>
    <property type="match status" value="1"/>
</dbReference>
<feature type="active site" description="Charge relay system" evidence="6">
    <location>
        <position position="189"/>
    </location>
</feature>
<reference evidence="13" key="1">
    <citation type="submission" date="2024-06" db="EMBL/GenBank/DDBJ databases">
        <title>Draft Genome Sequences of Epichloe bromicola Strains Isolated from Elymus ciliaris.</title>
        <authorList>
            <consortium name="Epichloe bromicola genome sequencing consortium"/>
            <person name="Miura A."/>
            <person name="Imano S."/>
            <person name="Ashida A."/>
            <person name="Sato I."/>
            <person name="Chiba S."/>
            <person name="Tanaka A."/>
            <person name="Camagna M."/>
            <person name="Takemoto D."/>
        </authorList>
    </citation>
    <scope>NUCLEOTIDE SEQUENCE [LARGE SCALE GENOMIC DNA]</scope>
    <source>
        <strain evidence="13">DP</strain>
    </source>
</reference>
<dbReference type="EMBL" id="BAAFGZ010000350">
    <property type="protein sequence ID" value="GAB0138047.1"/>
    <property type="molecule type" value="Genomic_DNA"/>
</dbReference>
<dbReference type="InterPro" id="IPR022398">
    <property type="entry name" value="Peptidase_S8_His-AS"/>
</dbReference>
<dbReference type="PANTHER" id="PTHR43806">
    <property type="entry name" value="PEPTIDASE S8"/>
    <property type="match status" value="1"/>
</dbReference>
<feature type="signal peptide" evidence="9">
    <location>
        <begin position="1"/>
        <end position="21"/>
    </location>
</feature>
<keyword evidence="2 6" id="KW-0645">Protease</keyword>
<keyword evidence="4 6" id="KW-0378">Hydrolase</keyword>
<dbReference type="InterPro" id="IPR034193">
    <property type="entry name" value="PCSK9_ProteinaseK-like"/>
</dbReference>
<evidence type="ECO:0000313" key="12">
    <source>
        <dbReference type="EMBL" id="GAB0138047.1"/>
    </source>
</evidence>
<dbReference type="SUPFAM" id="SSF52743">
    <property type="entry name" value="Subtilisin-like"/>
    <property type="match status" value="1"/>
</dbReference>
<keyword evidence="13" id="KW-1185">Reference proteome</keyword>
<keyword evidence="5 6" id="KW-0720">Serine protease</keyword>
<evidence type="ECO:0000256" key="9">
    <source>
        <dbReference type="SAM" id="SignalP"/>
    </source>
</evidence>
<comment type="similarity">
    <text evidence="1 6 7">Belongs to the peptidase S8 family.</text>
</comment>
<dbReference type="InterPro" id="IPR015500">
    <property type="entry name" value="Peptidase_S8_subtilisin-rel"/>
</dbReference>
<organism evidence="12 13">
    <name type="scientific">Epichloe bromicola</name>
    <dbReference type="NCBI Taxonomy" id="79588"/>
    <lineage>
        <taxon>Eukaryota</taxon>
        <taxon>Fungi</taxon>
        <taxon>Dikarya</taxon>
        <taxon>Ascomycota</taxon>
        <taxon>Pezizomycotina</taxon>
        <taxon>Sordariomycetes</taxon>
        <taxon>Hypocreomycetidae</taxon>
        <taxon>Hypocreales</taxon>
        <taxon>Clavicipitaceae</taxon>
        <taxon>Epichloe</taxon>
    </lineage>
</organism>
<evidence type="ECO:0000256" key="1">
    <source>
        <dbReference type="ARBA" id="ARBA00011073"/>
    </source>
</evidence>
<sequence length="434" mass="45368">MLNVKNLVLTAAAALASQAIAAPTGPNAGNAKIQEAQSGQVIPGKFIVTLKSGSKPAVLESHMRWVNGVHARASGDDAIKGVETMFDGIYGFMGYVGSFSEAVLAQIKAHPDVEAVEQDKIWTLDWITDDQQLEARDDKEPPSSGGGSNFIEQKNATWGLGSVSHRAPYATEYGYQESAGNDTYAYVIDSGIRTTHEEFEGRASHAWSAYLTRTDNVGHGTHVAGTIGGKTYGVAKNAKLLAVKIFNSRSSSTSVILAGFNWAVNDIVRKGRTKRAAINMSLGGPKSTAFNMAVEKASASGVLSIIAAGNEAQDASNVSPASAPSAITVAAINRDWTLASYSNFGSVVDICAPGSNITSAWNTGDSSEKTISGTSMATPHVVGLALYAISVDGATGVDGVTKHLLSTATKDKVVGDTRGSPNLIGNNNNPYQKQ</sequence>
<dbReference type="InterPro" id="IPR037045">
    <property type="entry name" value="S8pro/Inhibitor_I9_sf"/>
</dbReference>
<keyword evidence="3 9" id="KW-0732">Signal</keyword>
<accession>A0ABQ0CX77</accession>
<feature type="active site" description="Charge relay system" evidence="6">
    <location>
        <position position="375"/>
    </location>
</feature>
<dbReference type="InterPro" id="IPR036852">
    <property type="entry name" value="Peptidase_S8/S53_dom_sf"/>
</dbReference>
<gene>
    <name evidence="12" type="primary">g6294</name>
    <name evidence="12" type="ORF">EsDP_00006294</name>
</gene>
<evidence type="ECO:0000256" key="5">
    <source>
        <dbReference type="ARBA" id="ARBA00022825"/>
    </source>
</evidence>
<feature type="compositionally biased region" description="Polar residues" evidence="8">
    <location>
        <begin position="419"/>
        <end position="434"/>
    </location>
</feature>
<evidence type="ECO:0000256" key="6">
    <source>
        <dbReference type="PROSITE-ProRule" id="PRU01240"/>
    </source>
</evidence>
<name>A0ABQ0CX77_9HYPO</name>
<dbReference type="PRINTS" id="PR00723">
    <property type="entry name" value="SUBTILISIN"/>
</dbReference>
<evidence type="ECO:0000256" key="7">
    <source>
        <dbReference type="RuleBase" id="RU003355"/>
    </source>
</evidence>
<feature type="region of interest" description="Disordered" evidence="8">
    <location>
        <begin position="413"/>
        <end position="434"/>
    </location>
</feature>
<dbReference type="Proteomes" id="UP001562357">
    <property type="component" value="Unassembled WGS sequence"/>
</dbReference>
<dbReference type="InterPro" id="IPR023828">
    <property type="entry name" value="Peptidase_S8_Ser-AS"/>
</dbReference>
<evidence type="ECO:0000259" key="11">
    <source>
        <dbReference type="Pfam" id="PF05922"/>
    </source>
</evidence>
<evidence type="ECO:0000313" key="13">
    <source>
        <dbReference type="Proteomes" id="UP001562357"/>
    </source>
</evidence>
<dbReference type="SUPFAM" id="SSF54897">
    <property type="entry name" value="Protease propeptides/inhibitors"/>
    <property type="match status" value="1"/>
</dbReference>
<evidence type="ECO:0000256" key="8">
    <source>
        <dbReference type="SAM" id="MobiDB-lite"/>
    </source>
</evidence>
<dbReference type="InterPro" id="IPR023827">
    <property type="entry name" value="Peptidase_S8_Asp-AS"/>
</dbReference>
<protein>
    <submittedName>
        <fullName evidence="12">Subtilisin-like protease</fullName>
    </submittedName>
</protein>
<dbReference type="Pfam" id="PF00082">
    <property type="entry name" value="Peptidase_S8"/>
    <property type="match status" value="1"/>
</dbReference>
<dbReference type="CDD" id="cd04077">
    <property type="entry name" value="Peptidases_S8_PCSK9_ProteinaseK_like"/>
    <property type="match status" value="1"/>
</dbReference>
<feature type="active site" description="Charge relay system" evidence="6">
    <location>
        <position position="219"/>
    </location>
</feature>
<dbReference type="InterPro" id="IPR000209">
    <property type="entry name" value="Peptidase_S8/S53_dom"/>
</dbReference>
<evidence type="ECO:0000256" key="2">
    <source>
        <dbReference type="ARBA" id="ARBA00022670"/>
    </source>
</evidence>
<feature type="chain" id="PRO_5046496842" evidence="9">
    <location>
        <begin position="22"/>
        <end position="434"/>
    </location>
</feature>
<proteinExistence type="inferred from homology"/>
<evidence type="ECO:0000259" key="10">
    <source>
        <dbReference type="Pfam" id="PF00082"/>
    </source>
</evidence>
<comment type="caution">
    <text evidence="12">The sequence shown here is derived from an EMBL/GenBank/DDBJ whole genome shotgun (WGS) entry which is preliminary data.</text>
</comment>